<keyword evidence="2" id="KW-1185">Reference proteome</keyword>
<evidence type="ECO:0000313" key="1">
    <source>
        <dbReference type="EMBL" id="AYN57553.1"/>
    </source>
</evidence>
<name>A0A3G2KEY7_9CAUD</name>
<dbReference type="KEGG" id="vg:80090720"/>
<dbReference type="EMBL" id="MH834607">
    <property type="protein sequence ID" value="AYN57553.1"/>
    <property type="molecule type" value="Genomic_DNA"/>
</dbReference>
<proteinExistence type="predicted"/>
<dbReference type="Proteomes" id="UP000268506">
    <property type="component" value="Segment"/>
</dbReference>
<gene>
    <name evidence="1" type="primary">5</name>
    <name evidence="1" type="ORF">PBI_CORGI_5</name>
</gene>
<protein>
    <submittedName>
        <fullName evidence="1">Helix-turn-helix DNA binding domain protein</fullName>
    </submittedName>
</protein>
<dbReference type="GeneID" id="80090720"/>
<reference evidence="1 2" key="1">
    <citation type="submission" date="2018-09" db="EMBL/GenBank/DDBJ databases">
        <authorList>
            <person name="Rimple P.A."/>
            <person name="Stoner T.H."/>
            <person name="Garlena R.A."/>
            <person name="Russell D.A."/>
            <person name="Pope W.H."/>
            <person name="Jacobs-Sera D."/>
            <person name="Hatfull G.F."/>
        </authorList>
    </citation>
    <scope>NUCLEOTIDE SEQUENCE [LARGE SCALE GENOMIC DNA]</scope>
</reference>
<organism evidence="1 2">
    <name type="scientific">Arthrobacter phage Corgi</name>
    <dbReference type="NCBI Taxonomy" id="2419952"/>
    <lineage>
        <taxon>Viruses</taxon>
        <taxon>Duplodnaviria</taxon>
        <taxon>Heunggongvirae</taxon>
        <taxon>Uroviricota</taxon>
        <taxon>Caudoviricetes</taxon>
        <taxon>Feeclasvirinae</taxon>
        <taxon>Corgivirus</taxon>
        <taxon>Corgivirus corgi</taxon>
    </lineage>
</organism>
<accession>A0A3G2KEY7</accession>
<sequence>MTTKKKTYETADYAAMMRRMMKAHGRRVADGDVEDLAELMELQAYLDYVVRGAVQAQREVQGKSWADIARAAGTSRQAAQKKYS</sequence>
<dbReference type="RefSeq" id="YP_010761476.1">
    <property type="nucleotide sequence ID" value="NC_073596.1"/>
</dbReference>
<evidence type="ECO:0000313" key="2">
    <source>
        <dbReference type="Proteomes" id="UP000268506"/>
    </source>
</evidence>